<feature type="compositionally biased region" description="Acidic residues" evidence="1">
    <location>
        <begin position="87"/>
        <end position="102"/>
    </location>
</feature>
<organism evidence="3 4">
    <name type="scientific">Didymella rabiei</name>
    <name type="common">Chickpea ascochyta blight fungus</name>
    <name type="synonym">Mycosphaerella rabiei</name>
    <dbReference type="NCBI Taxonomy" id="5454"/>
    <lineage>
        <taxon>Eukaryota</taxon>
        <taxon>Fungi</taxon>
        <taxon>Dikarya</taxon>
        <taxon>Ascomycota</taxon>
        <taxon>Pezizomycotina</taxon>
        <taxon>Dothideomycetes</taxon>
        <taxon>Pleosporomycetidae</taxon>
        <taxon>Pleosporales</taxon>
        <taxon>Pleosporineae</taxon>
        <taxon>Didymellaceae</taxon>
        <taxon>Ascochyta</taxon>
    </lineage>
</organism>
<protein>
    <submittedName>
        <fullName evidence="3">Uncharacterized protein</fullName>
    </submittedName>
</protein>
<dbReference type="Proteomes" id="UP000076837">
    <property type="component" value="Unassembled WGS sequence"/>
</dbReference>
<feature type="compositionally biased region" description="Basic and acidic residues" evidence="1">
    <location>
        <begin position="103"/>
        <end position="119"/>
    </location>
</feature>
<keyword evidence="2" id="KW-0472">Membrane</keyword>
<feature type="transmembrane region" description="Helical" evidence="2">
    <location>
        <begin position="24"/>
        <end position="47"/>
    </location>
</feature>
<reference evidence="3 4" key="1">
    <citation type="journal article" date="2016" name="Sci. Rep.">
        <title>Draft genome sequencing and secretome analysis of fungal phytopathogen Ascochyta rabiei provides insight into the necrotrophic effector repertoire.</title>
        <authorList>
            <person name="Verma S."/>
            <person name="Gazara R.K."/>
            <person name="Nizam S."/>
            <person name="Parween S."/>
            <person name="Chattopadhyay D."/>
            <person name="Verma P.K."/>
        </authorList>
    </citation>
    <scope>NUCLEOTIDE SEQUENCE [LARGE SCALE GENOMIC DNA]</scope>
    <source>
        <strain evidence="3 4">ArDII</strain>
    </source>
</reference>
<dbReference type="EMBL" id="JYNV01000254">
    <property type="protein sequence ID" value="KZM21163.1"/>
    <property type="molecule type" value="Genomic_DNA"/>
</dbReference>
<accession>A0A163AFS7</accession>
<gene>
    <name evidence="3" type="ORF">ST47_g7676</name>
</gene>
<proteinExistence type="predicted"/>
<keyword evidence="2" id="KW-0812">Transmembrane</keyword>
<evidence type="ECO:0000256" key="1">
    <source>
        <dbReference type="SAM" id="MobiDB-lite"/>
    </source>
</evidence>
<evidence type="ECO:0000313" key="3">
    <source>
        <dbReference type="EMBL" id="KZM21163.1"/>
    </source>
</evidence>
<sequence>MPKTMPKTMPILLSRNDTSPNGTVAVIIFIAGAIILVLCIILALLFFKNRRAAHRGSSSGGKASIPRLERGSGNSESRGVGKYGKLEDDEEGAWSAEMESEGGLERERKGGYAPVHDESMGYQSQTLHHGQPDKDTYR</sequence>
<feature type="region of interest" description="Disordered" evidence="1">
    <location>
        <begin position="53"/>
        <end position="138"/>
    </location>
</feature>
<dbReference type="AlphaFoldDB" id="A0A163AFS7"/>
<evidence type="ECO:0000313" key="4">
    <source>
        <dbReference type="Proteomes" id="UP000076837"/>
    </source>
</evidence>
<comment type="caution">
    <text evidence="3">The sequence shown here is derived from an EMBL/GenBank/DDBJ whole genome shotgun (WGS) entry which is preliminary data.</text>
</comment>
<evidence type="ECO:0000256" key="2">
    <source>
        <dbReference type="SAM" id="Phobius"/>
    </source>
</evidence>
<keyword evidence="4" id="KW-1185">Reference proteome</keyword>
<keyword evidence="2" id="KW-1133">Transmembrane helix</keyword>
<name>A0A163AFS7_DIDRA</name>